<feature type="compositionally biased region" description="Low complexity" evidence="1">
    <location>
        <begin position="109"/>
        <end position="125"/>
    </location>
</feature>
<evidence type="ECO:0000256" key="1">
    <source>
        <dbReference type="SAM" id="MobiDB-lite"/>
    </source>
</evidence>
<dbReference type="AlphaFoldDB" id="A0A6L3SVZ1"/>
<protein>
    <submittedName>
        <fullName evidence="3">Uncharacterized protein</fullName>
    </submittedName>
</protein>
<feature type="signal peptide" evidence="2">
    <location>
        <begin position="1"/>
        <end position="23"/>
    </location>
</feature>
<dbReference type="OrthoDB" id="7997717at2"/>
<feature type="region of interest" description="Disordered" evidence="1">
    <location>
        <begin position="106"/>
        <end position="149"/>
    </location>
</feature>
<evidence type="ECO:0000313" key="4">
    <source>
        <dbReference type="Proteomes" id="UP000474159"/>
    </source>
</evidence>
<feature type="chain" id="PRO_5026823100" evidence="2">
    <location>
        <begin position="24"/>
        <end position="149"/>
    </location>
</feature>
<name>A0A6L3SVZ1_9HYPH</name>
<comment type="caution">
    <text evidence="3">The sequence shown here is derived from an EMBL/GenBank/DDBJ whole genome shotgun (WGS) entry which is preliminary data.</text>
</comment>
<dbReference type="RefSeq" id="WP_151001489.1">
    <property type="nucleotide sequence ID" value="NZ_BPQY01000180.1"/>
</dbReference>
<evidence type="ECO:0000313" key="3">
    <source>
        <dbReference type="EMBL" id="KAB1077765.1"/>
    </source>
</evidence>
<gene>
    <name evidence="3" type="ORF">F6X53_17555</name>
</gene>
<accession>A0A6L3SVZ1</accession>
<reference evidence="3 4" key="1">
    <citation type="submission" date="2019-09" db="EMBL/GenBank/DDBJ databases">
        <title>YIM 48816 draft genome.</title>
        <authorList>
            <person name="Jiang L."/>
        </authorList>
    </citation>
    <scope>NUCLEOTIDE SEQUENCE [LARGE SCALE GENOMIC DNA]</scope>
    <source>
        <strain evidence="3 4">YIM 48816</strain>
    </source>
</reference>
<keyword evidence="4" id="KW-1185">Reference proteome</keyword>
<organism evidence="3 4">
    <name type="scientific">Methylobacterium soli</name>
    <dbReference type="NCBI Taxonomy" id="553447"/>
    <lineage>
        <taxon>Bacteria</taxon>
        <taxon>Pseudomonadati</taxon>
        <taxon>Pseudomonadota</taxon>
        <taxon>Alphaproteobacteria</taxon>
        <taxon>Hyphomicrobiales</taxon>
        <taxon>Methylobacteriaceae</taxon>
        <taxon>Methylobacterium</taxon>
    </lineage>
</organism>
<dbReference type="EMBL" id="VZZK01000018">
    <property type="protein sequence ID" value="KAB1077765.1"/>
    <property type="molecule type" value="Genomic_DNA"/>
</dbReference>
<keyword evidence="2" id="KW-0732">Signal</keyword>
<proteinExistence type="predicted"/>
<evidence type="ECO:0000256" key="2">
    <source>
        <dbReference type="SAM" id="SignalP"/>
    </source>
</evidence>
<sequence>MEATMKLVVSIVLLSCLSSPILAQTEDNARLNELRTAPEPKQQKDLDTLQLASAHRERSESMQERTNGLWQSWTTSICEGCGGNTPSYRKTIQDDFANRKSFVGLNPGAPAVAPEPSPRRAAAPARDGRQLYSDLSAENIDQIRRMPRR</sequence>
<dbReference type="Proteomes" id="UP000474159">
    <property type="component" value="Unassembled WGS sequence"/>
</dbReference>